<accession>A0A137PFN0</accession>
<dbReference type="AlphaFoldDB" id="A0A137PFN0"/>
<dbReference type="SUPFAM" id="SSF53335">
    <property type="entry name" value="S-adenosyl-L-methionine-dependent methyltransferases"/>
    <property type="match status" value="1"/>
</dbReference>
<sequence length="307" mass="36013">MEGLKSLQPLNLTNSQYLDQQPLNKFNHQVNKGVNFAQFDDLIKLIYKFNDECDIDRIELSDEEVNTLDIEHLFHHLISNSTDKVCKLSIANYTQTYAIPPNSKFIMSDLESFNDLLIYKQPASCIYDLILMDPPWFNHSIKRGNHYKGQDKYTLLNIEIPKLLHSRGILAIWITNQPSILKFATLKLFPKWKLKLVSTWYWVKITTQGDLVISLDGERERKPYEILLLATFESNQQFTEIPSNFIYSVPFQYHSRKPNLFPYLSELIDYKNGNDITKLELFGRYLTQGCTTWGNEVLKFQESYFLD</sequence>
<name>A0A137PFN0_CONC2</name>
<dbReference type="InterPro" id="IPR029063">
    <property type="entry name" value="SAM-dependent_MTases_sf"/>
</dbReference>
<dbReference type="OMA" id="AWELECK"/>
<dbReference type="EMBL" id="KQ964431">
    <property type="protein sequence ID" value="KXN73780.1"/>
    <property type="molecule type" value="Genomic_DNA"/>
</dbReference>
<protein>
    <submittedName>
        <fullName evidence="2">MT-A70-domain-containing protein</fullName>
    </submittedName>
</protein>
<keyword evidence="3" id="KW-1185">Reference proteome</keyword>
<evidence type="ECO:0000313" key="3">
    <source>
        <dbReference type="Proteomes" id="UP000070444"/>
    </source>
</evidence>
<dbReference type="Pfam" id="PF05063">
    <property type="entry name" value="MT-A70"/>
    <property type="match status" value="1"/>
</dbReference>
<evidence type="ECO:0000256" key="1">
    <source>
        <dbReference type="PROSITE-ProRule" id="PRU00489"/>
    </source>
</evidence>
<dbReference type="Proteomes" id="UP000070444">
    <property type="component" value="Unassembled WGS sequence"/>
</dbReference>
<dbReference type="Gene3D" id="3.40.50.150">
    <property type="entry name" value="Vaccinia Virus protein VP39"/>
    <property type="match status" value="1"/>
</dbReference>
<evidence type="ECO:0000313" key="2">
    <source>
        <dbReference type="EMBL" id="KXN73780.1"/>
    </source>
</evidence>
<dbReference type="PANTHER" id="PTHR12829:SF4">
    <property type="entry name" value="N(6)-ADENINE-SPECIFIC METHYLTRANSFERASE METTL4"/>
    <property type="match status" value="1"/>
</dbReference>
<reference evidence="2 3" key="1">
    <citation type="journal article" date="2015" name="Genome Biol. Evol.">
        <title>Phylogenomic analyses indicate that early fungi evolved digesting cell walls of algal ancestors of land plants.</title>
        <authorList>
            <person name="Chang Y."/>
            <person name="Wang S."/>
            <person name="Sekimoto S."/>
            <person name="Aerts A.L."/>
            <person name="Choi C."/>
            <person name="Clum A."/>
            <person name="LaButti K.M."/>
            <person name="Lindquist E.A."/>
            <person name="Yee Ngan C."/>
            <person name="Ohm R.A."/>
            <person name="Salamov A.A."/>
            <person name="Grigoriev I.V."/>
            <person name="Spatafora J.W."/>
            <person name="Berbee M.L."/>
        </authorList>
    </citation>
    <scope>NUCLEOTIDE SEQUENCE [LARGE SCALE GENOMIC DNA]</scope>
    <source>
        <strain evidence="2 3">NRRL 28638</strain>
    </source>
</reference>
<dbReference type="InterPro" id="IPR002052">
    <property type="entry name" value="DNA_methylase_N6_adenine_CS"/>
</dbReference>
<dbReference type="OrthoDB" id="61116at2759"/>
<organism evidence="2 3">
    <name type="scientific">Conidiobolus coronatus (strain ATCC 28846 / CBS 209.66 / NRRL 28638)</name>
    <name type="common">Delacroixia coronata</name>
    <dbReference type="NCBI Taxonomy" id="796925"/>
    <lineage>
        <taxon>Eukaryota</taxon>
        <taxon>Fungi</taxon>
        <taxon>Fungi incertae sedis</taxon>
        <taxon>Zoopagomycota</taxon>
        <taxon>Entomophthoromycotina</taxon>
        <taxon>Entomophthoromycetes</taxon>
        <taxon>Entomophthorales</taxon>
        <taxon>Ancylistaceae</taxon>
        <taxon>Conidiobolus</taxon>
    </lineage>
</organism>
<comment type="similarity">
    <text evidence="1">Belongs to the MT-A70-like family.</text>
</comment>
<dbReference type="GO" id="GO:0003676">
    <property type="term" value="F:nucleic acid binding"/>
    <property type="evidence" value="ECO:0007669"/>
    <property type="project" value="InterPro"/>
</dbReference>
<gene>
    <name evidence="2" type="ORF">CONCODRAFT_3188</name>
</gene>
<dbReference type="PROSITE" id="PS00092">
    <property type="entry name" value="N6_MTASE"/>
    <property type="match status" value="1"/>
</dbReference>
<dbReference type="GO" id="GO:0008168">
    <property type="term" value="F:methyltransferase activity"/>
    <property type="evidence" value="ECO:0007669"/>
    <property type="project" value="InterPro"/>
</dbReference>
<dbReference type="STRING" id="796925.A0A137PFN0"/>
<dbReference type="GO" id="GO:0005634">
    <property type="term" value="C:nucleus"/>
    <property type="evidence" value="ECO:0007669"/>
    <property type="project" value="TreeGrafter"/>
</dbReference>
<proteinExistence type="inferred from homology"/>
<dbReference type="PROSITE" id="PS51143">
    <property type="entry name" value="MT_A70"/>
    <property type="match status" value="1"/>
</dbReference>
<dbReference type="GO" id="GO:0032259">
    <property type="term" value="P:methylation"/>
    <property type="evidence" value="ECO:0007669"/>
    <property type="project" value="InterPro"/>
</dbReference>
<dbReference type="PANTHER" id="PTHR12829">
    <property type="entry name" value="N6-ADENOSINE-METHYLTRANSFERASE"/>
    <property type="match status" value="1"/>
</dbReference>
<dbReference type="InterPro" id="IPR007757">
    <property type="entry name" value="MT-A70-like"/>
</dbReference>